<dbReference type="EMBL" id="JBHTJM010000002">
    <property type="protein sequence ID" value="MFD0962558.1"/>
    <property type="molecule type" value="Genomic_DNA"/>
</dbReference>
<accession>A0ABW3HYJ8</accession>
<evidence type="ECO:0000313" key="2">
    <source>
        <dbReference type="Proteomes" id="UP001596997"/>
    </source>
</evidence>
<dbReference type="Proteomes" id="UP001596997">
    <property type="component" value="Unassembled WGS sequence"/>
</dbReference>
<sequence length="245" mass="28625">MKANNTAKLTPINYHNVQLQERLAIMQTLVFDEWEYIQEIQDKVDVRAFADTLLLEYFNCKSKAYPKSLKQLLYGYIEPSYRPIKIKVVANNEGIVYMPQIGYFHLEKKGIASYYYFEVEDKSQFFDSEGKEIAYTFEPLVFEKGLEVLKYIHPLLYSKYKTVGATFTEITANYSLCKEKIAQYVNELFIHNKLGYDTVITINRRIFISNLPSKNTLPHGMLLWQVSSFLDYALPQESNLLVNLN</sequence>
<organism evidence="1 2">
    <name type="scientific">Pseudofulvibacter geojedonensis</name>
    <dbReference type="NCBI Taxonomy" id="1123758"/>
    <lineage>
        <taxon>Bacteria</taxon>
        <taxon>Pseudomonadati</taxon>
        <taxon>Bacteroidota</taxon>
        <taxon>Flavobacteriia</taxon>
        <taxon>Flavobacteriales</taxon>
        <taxon>Flavobacteriaceae</taxon>
        <taxon>Pseudofulvibacter</taxon>
    </lineage>
</organism>
<reference evidence="2" key="1">
    <citation type="journal article" date="2019" name="Int. J. Syst. Evol. Microbiol.">
        <title>The Global Catalogue of Microorganisms (GCM) 10K type strain sequencing project: providing services to taxonomists for standard genome sequencing and annotation.</title>
        <authorList>
            <consortium name="The Broad Institute Genomics Platform"/>
            <consortium name="The Broad Institute Genome Sequencing Center for Infectious Disease"/>
            <person name="Wu L."/>
            <person name="Ma J."/>
        </authorList>
    </citation>
    <scope>NUCLEOTIDE SEQUENCE [LARGE SCALE GENOMIC DNA]</scope>
    <source>
        <strain evidence="2">CCUG 62114</strain>
    </source>
</reference>
<name>A0ABW3HYJ8_9FLAO</name>
<protein>
    <submittedName>
        <fullName evidence="1">Uncharacterized protein</fullName>
    </submittedName>
</protein>
<comment type="caution">
    <text evidence="1">The sequence shown here is derived from an EMBL/GenBank/DDBJ whole genome shotgun (WGS) entry which is preliminary data.</text>
</comment>
<keyword evidence="2" id="KW-1185">Reference proteome</keyword>
<evidence type="ECO:0000313" key="1">
    <source>
        <dbReference type="EMBL" id="MFD0962558.1"/>
    </source>
</evidence>
<dbReference type="RefSeq" id="WP_377712344.1">
    <property type="nucleotide sequence ID" value="NZ_JBHTJM010000002.1"/>
</dbReference>
<proteinExistence type="predicted"/>
<gene>
    <name evidence="1" type="ORF">ACFQ1O_00915</name>
</gene>